<gene>
    <name evidence="2" type="ORF">Vretimale_7624</name>
</gene>
<comment type="caution">
    <text evidence="2">The sequence shown here is derived from an EMBL/GenBank/DDBJ whole genome shotgun (WGS) entry which is preliminary data.</text>
</comment>
<evidence type="ECO:0000256" key="1">
    <source>
        <dbReference type="SAM" id="MobiDB-lite"/>
    </source>
</evidence>
<dbReference type="EMBL" id="BNCQ01000012">
    <property type="protein sequence ID" value="GIM02777.1"/>
    <property type="molecule type" value="Genomic_DNA"/>
</dbReference>
<reference evidence="2" key="1">
    <citation type="journal article" date="2021" name="Proc. Natl. Acad. Sci. U.S.A.">
        <title>Three genomes in the algal genus Volvox reveal the fate of a haploid sex-determining region after a transition to homothallism.</title>
        <authorList>
            <person name="Yamamoto K."/>
            <person name="Hamaji T."/>
            <person name="Kawai-Toyooka H."/>
            <person name="Matsuzaki R."/>
            <person name="Takahashi F."/>
            <person name="Nishimura Y."/>
            <person name="Kawachi M."/>
            <person name="Noguchi H."/>
            <person name="Minakuchi Y."/>
            <person name="Umen J.G."/>
            <person name="Toyoda A."/>
            <person name="Nozaki H."/>
        </authorList>
    </citation>
    <scope>NUCLEOTIDE SEQUENCE</scope>
    <source>
        <strain evidence="2">NIES-3785</strain>
    </source>
</reference>
<feature type="non-terminal residue" evidence="2">
    <location>
        <position position="126"/>
    </location>
</feature>
<sequence>LTLAGIPTSVAADGETDGASGPQQEEPLPLIRKHVLQASTITATAACEVPKATVGDISSGIAPPVTHKTPPAPNIPLSVTLVQLRPQQPVMVTTSSGCDSSSSVSMVPPAAAAPPPPPSLGELLTG</sequence>
<accession>A0A8J4LND6</accession>
<evidence type="ECO:0000313" key="3">
    <source>
        <dbReference type="Proteomes" id="UP000722791"/>
    </source>
</evidence>
<feature type="region of interest" description="Disordered" evidence="1">
    <location>
        <begin position="92"/>
        <end position="126"/>
    </location>
</feature>
<dbReference type="AlphaFoldDB" id="A0A8J4LND6"/>
<protein>
    <submittedName>
        <fullName evidence="2">Uncharacterized protein</fullName>
    </submittedName>
</protein>
<dbReference type="Proteomes" id="UP000722791">
    <property type="component" value="Unassembled WGS sequence"/>
</dbReference>
<evidence type="ECO:0000313" key="2">
    <source>
        <dbReference type="EMBL" id="GIM02777.1"/>
    </source>
</evidence>
<name>A0A8J4LND6_9CHLO</name>
<organism evidence="2 3">
    <name type="scientific">Volvox reticuliferus</name>
    <dbReference type="NCBI Taxonomy" id="1737510"/>
    <lineage>
        <taxon>Eukaryota</taxon>
        <taxon>Viridiplantae</taxon>
        <taxon>Chlorophyta</taxon>
        <taxon>core chlorophytes</taxon>
        <taxon>Chlorophyceae</taxon>
        <taxon>CS clade</taxon>
        <taxon>Chlamydomonadales</taxon>
        <taxon>Volvocaceae</taxon>
        <taxon>Volvox</taxon>
    </lineage>
</organism>
<proteinExistence type="predicted"/>
<feature type="region of interest" description="Disordered" evidence="1">
    <location>
        <begin position="1"/>
        <end position="27"/>
    </location>
</feature>
<feature type="compositionally biased region" description="Low complexity" evidence="1">
    <location>
        <begin position="100"/>
        <end position="110"/>
    </location>
</feature>
<feature type="non-terminal residue" evidence="2">
    <location>
        <position position="1"/>
    </location>
</feature>